<organism evidence="2 3">
    <name type="scientific">Antrihabitans stalactiti</name>
    <dbReference type="NCBI Taxonomy" id="2584121"/>
    <lineage>
        <taxon>Bacteria</taxon>
        <taxon>Bacillati</taxon>
        <taxon>Actinomycetota</taxon>
        <taxon>Actinomycetes</taxon>
        <taxon>Mycobacteriales</taxon>
        <taxon>Nocardiaceae</taxon>
        <taxon>Antrihabitans</taxon>
    </lineage>
</organism>
<protein>
    <submittedName>
        <fullName evidence="2">Cellulose biosynthesis cyclic di-GMP-binding regulatory protein BcsB</fullName>
    </submittedName>
</protein>
<name>A0A848KAA8_9NOCA</name>
<feature type="transmembrane region" description="Helical" evidence="1">
    <location>
        <begin position="632"/>
        <end position="650"/>
    </location>
</feature>
<keyword evidence="1" id="KW-0472">Membrane</keyword>
<sequence length="657" mass="68236">MKSMTEFRGVRVILMELVIVALCAVFSPIVFAPTPAAADDSPFDLNSIDLGLSPTTSISAADGRTTLTLPIPDGTRATTFTANAIVPAGVWRGWLDVSVGDRLLSRTDVPEGATTVPVRVPLDSAVPEPPDSVIVLSLKSTMLPLDRYCSFIPLDTQLILRDQLVSYLGSPTAPSTIADFLPPVLQQFTVFISDQPTAEQSDAAISLTAAIVAHYGAQPVRIVLRSDRELSSAPPDRPFERSAAVRANSDGNTELIYPEEPAPPRLYITGTGTALLDQVRLVTSNLAALAVSTSASAGAGTPPPILAADSMTLTDLGISGPSATGITHVTVSVPLDQTRLGRAARNIRVHLIGTYTPLTANAGGSLSVSVGGRTIATWPAEADGVLDRWIDVPAAVLGRVTNLDVAFRAGSDLGCGNGPTVSLSIDSSTVVTSAASGAPTPPGFESLPQALLPQVPVALTEQDFANTARAVAIVAGLQRMSTGPLAPELVSATDLVGGNSSGILIAPNGNVPDGVELPLRTTEGSTLTFTDPHAAFEQAITLGSELRYGTLQVAYDQQANRTLLVATSVDAAEELDRALGWLSADTRRWYASKGEVLFVAPGREPVTLTSPAADSPTSATTPDSGKLSIGKVLLASVALLVVLAGGYLLLRRRRASA</sequence>
<evidence type="ECO:0000313" key="3">
    <source>
        <dbReference type="Proteomes" id="UP000535543"/>
    </source>
</evidence>
<accession>A0A848KAA8</accession>
<keyword evidence="3" id="KW-1185">Reference proteome</keyword>
<dbReference type="EMBL" id="VCQU01000004">
    <property type="protein sequence ID" value="NMN95835.1"/>
    <property type="molecule type" value="Genomic_DNA"/>
</dbReference>
<proteinExistence type="predicted"/>
<comment type="caution">
    <text evidence="2">The sequence shown here is derived from an EMBL/GenBank/DDBJ whole genome shotgun (WGS) entry which is preliminary data.</text>
</comment>
<keyword evidence="1" id="KW-1133">Transmembrane helix</keyword>
<reference evidence="2 3" key="2">
    <citation type="submission" date="2020-06" db="EMBL/GenBank/DDBJ databases">
        <title>Antribacter stalactiti gen. nov., sp. nov., a new member of the family Nacardiaceae isolated from a cave.</title>
        <authorList>
            <person name="Kim I.S."/>
        </authorList>
    </citation>
    <scope>NUCLEOTIDE SEQUENCE [LARGE SCALE GENOMIC DNA]</scope>
    <source>
        <strain evidence="2 3">YC2-7</strain>
    </source>
</reference>
<evidence type="ECO:0000256" key="1">
    <source>
        <dbReference type="SAM" id="Phobius"/>
    </source>
</evidence>
<evidence type="ECO:0000313" key="2">
    <source>
        <dbReference type="EMBL" id="NMN95835.1"/>
    </source>
</evidence>
<dbReference type="AlphaFoldDB" id="A0A848KAA8"/>
<reference evidence="2 3" key="1">
    <citation type="submission" date="2019-05" db="EMBL/GenBank/DDBJ databases">
        <authorList>
            <person name="Lee S.D."/>
        </authorList>
    </citation>
    <scope>NUCLEOTIDE SEQUENCE [LARGE SCALE GENOMIC DNA]</scope>
    <source>
        <strain evidence="2 3">YC2-7</strain>
    </source>
</reference>
<keyword evidence="1" id="KW-0812">Transmembrane</keyword>
<dbReference type="Proteomes" id="UP000535543">
    <property type="component" value="Unassembled WGS sequence"/>
</dbReference>
<gene>
    <name evidence="2" type="ORF">FGL95_12395</name>
</gene>
<dbReference type="RefSeq" id="WP_169587187.1">
    <property type="nucleotide sequence ID" value="NZ_VCQU01000004.1"/>
</dbReference>